<dbReference type="SUPFAM" id="SSF81901">
    <property type="entry name" value="HCP-like"/>
    <property type="match status" value="1"/>
</dbReference>
<feature type="repeat" description="PPR" evidence="3">
    <location>
        <begin position="690"/>
        <end position="724"/>
    </location>
</feature>
<accession>A0A2C9VV01</accession>
<dbReference type="Pfam" id="PF13041">
    <property type="entry name" value="PPR_2"/>
    <property type="match status" value="4"/>
</dbReference>
<dbReference type="OrthoDB" id="185373at2759"/>
<organism evidence="4 5">
    <name type="scientific">Manihot esculenta</name>
    <name type="common">Cassava</name>
    <name type="synonym">Jatropha manihot</name>
    <dbReference type="NCBI Taxonomy" id="3983"/>
    <lineage>
        <taxon>Eukaryota</taxon>
        <taxon>Viridiplantae</taxon>
        <taxon>Streptophyta</taxon>
        <taxon>Embryophyta</taxon>
        <taxon>Tracheophyta</taxon>
        <taxon>Spermatophyta</taxon>
        <taxon>Magnoliopsida</taxon>
        <taxon>eudicotyledons</taxon>
        <taxon>Gunneridae</taxon>
        <taxon>Pentapetalae</taxon>
        <taxon>rosids</taxon>
        <taxon>fabids</taxon>
        <taxon>Malpighiales</taxon>
        <taxon>Euphorbiaceae</taxon>
        <taxon>Crotonoideae</taxon>
        <taxon>Manihoteae</taxon>
        <taxon>Manihot</taxon>
    </lineage>
</organism>
<dbReference type="AlphaFoldDB" id="A0A2C9VV01"/>
<dbReference type="PROSITE" id="PS51375">
    <property type="entry name" value="PPR"/>
    <property type="match status" value="13"/>
</dbReference>
<dbReference type="InterPro" id="IPR002885">
    <property type="entry name" value="PPR_rpt"/>
</dbReference>
<feature type="repeat" description="PPR" evidence="3">
    <location>
        <begin position="373"/>
        <end position="403"/>
    </location>
</feature>
<sequence length="759" mass="85957">MSITLLASKHSNFIRVVESCTIRFSFLLRHLSTEPAIPPPPRQNDDSNVEQVLQLLQIPDHEWNTTQLNHLLFSNPAPSPCLLFQIARRLPSSSQALKFLKYLQYNSPLPDTQFLSSTLQTVFELASREPGSRTNLYELYKASKEWNIPLTINSATLLIRCFGRNGLVEEFSILFDELEHSLKNTQVRNAVIRLLLRAGLVDKAFKVLDEMLRPEFDYHPDNVTGHIIFSWLMKRERLGRTDTREEIVELVLKFGKFGVFPNSIWITQMVTVLCSNGKTIKAYDLLLELMTLGAALKVAPFNALLTGLGRDKDFNRMNEVMVKMKEMDIEPDVITFGIIINHLCKFRKIDEALEVFQRMNKGQEVGGVSVEPDVVIFNTLIDGLCKVGRQEEGLGFLERFKTQKEWSPNTVTYNCLIHGFCKAGEIERGLQLFDEMNKEGIVPNVITINTLVDGMCRNGRTASAVQFLDEMQRKGLKGNAFAYASLINAFYHVNNIRKAMEIFYQMLREGFSPDAIVYYKLISGLSQARRMDDATSLLSKLKESGFHPDVSCYNDLITGFCNKNRTDKVKEMLSDMEKAGINPDSITYNTLISYCCKIGDLEVAQKIMKKMIKAGLSPTVATYGALVRAYCLDGKVDEAMKIFRDMDAASKVTSNAVMYDILIESLCNNNDVELALPLMDDMKAKGVKPNTATYNAIFKGLREKKWLKPAIELMDTMIEQACNPDYVTLEILREWLSAVGETEKLKNFVQRYEASASAT</sequence>
<dbReference type="NCBIfam" id="TIGR00756">
    <property type="entry name" value="PPR"/>
    <property type="match status" value="12"/>
</dbReference>
<dbReference type="Proteomes" id="UP000091857">
    <property type="component" value="Chromosome 5"/>
</dbReference>
<dbReference type="EMBL" id="CM004391">
    <property type="protein sequence ID" value="OAY49097.1"/>
    <property type="molecule type" value="Genomic_DNA"/>
</dbReference>
<reference evidence="5" key="1">
    <citation type="journal article" date="2016" name="Nat. Biotechnol.">
        <title>Sequencing wild and cultivated cassava and related species reveals extensive interspecific hybridization and genetic diversity.</title>
        <authorList>
            <person name="Bredeson J.V."/>
            <person name="Lyons J.B."/>
            <person name="Prochnik S.E."/>
            <person name="Wu G.A."/>
            <person name="Ha C.M."/>
            <person name="Edsinger-Gonzales E."/>
            <person name="Grimwood J."/>
            <person name="Schmutz J."/>
            <person name="Rabbi I.Y."/>
            <person name="Egesi C."/>
            <person name="Nauluvula P."/>
            <person name="Lebot V."/>
            <person name="Ndunguru J."/>
            <person name="Mkamilo G."/>
            <person name="Bart R.S."/>
            <person name="Setter T.L."/>
            <person name="Gleadow R.M."/>
            <person name="Kulakow P."/>
            <person name="Ferguson M.E."/>
            <person name="Rounsley S."/>
            <person name="Rokhsar D.S."/>
        </authorList>
    </citation>
    <scope>NUCLEOTIDE SEQUENCE [LARGE SCALE GENOMIC DNA]</scope>
    <source>
        <strain evidence="5">cv. AM560-2</strain>
    </source>
</reference>
<dbReference type="Gene3D" id="1.25.40.10">
    <property type="entry name" value="Tetratricopeptide repeat domain"/>
    <property type="match status" value="7"/>
</dbReference>
<evidence type="ECO:0008006" key="6">
    <source>
        <dbReference type="Google" id="ProtNLM"/>
    </source>
</evidence>
<gene>
    <name evidence="4" type="ORF">MANES_05G029400v8</name>
</gene>
<dbReference type="PANTHER" id="PTHR47936">
    <property type="entry name" value="PPR_LONG DOMAIN-CONTAINING PROTEIN"/>
    <property type="match status" value="1"/>
</dbReference>
<dbReference type="Gramene" id="Manes.05G029400.1.v8.1">
    <property type="protein sequence ID" value="Manes.05G029400.1.v8.1.CDS.1"/>
    <property type="gene ID" value="Manes.05G029400.v8.1"/>
</dbReference>
<dbReference type="InterPro" id="IPR011990">
    <property type="entry name" value="TPR-like_helical_dom_sf"/>
</dbReference>
<name>A0A2C9VV01_MANES</name>
<keyword evidence="5" id="KW-1185">Reference proteome</keyword>
<dbReference type="OMA" id="KTNWLTQ"/>
<evidence type="ECO:0000256" key="3">
    <source>
        <dbReference type="PROSITE-ProRule" id="PRU00708"/>
    </source>
</evidence>
<comment type="caution">
    <text evidence="4">The sequence shown here is derived from an EMBL/GenBank/DDBJ whole genome shotgun (WGS) entry which is preliminary data.</text>
</comment>
<evidence type="ECO:0000313" key="5">
    <source>
        <dbReference type="Proteomes" id="UP000091857"/>
    </source>
</evidence>
<feature type="repeat" description="PPR" evidence="3">
    <location>
        <begin position="444"/>
        <end position="478"/>
    </location>
</feature>
<feature type="repeat" description="PPR" evidence="3">
    <location>
        <begin position="297"/>
        <end position="331"/>
    </location>
</feature>
<feature type="repeat" description="PPR" evidence="3">
    <location>
        <begin position="655"/>
        <end position="689"/>
    </location>
</feature>
<protein>
    <recommendedName>
        <fullName evidence="6">Pentacotripeptide-repeat region of PRORP domain-containing protein</fullName>
    </recommendedName>
</protein>
<feature type="repeat" description="PPR" evidence="3">
    <location>
        <begin position="184"/>
        <end position="218"/>
    </location>
</feature>
<feature type="repeat" description="PPR" evidence="3">
    <location>
        <begin position="332"/>
        <end position="362"/>
    </location>
</feature>
<comment type="similarity">
    <text evidence="1">Belongs to the PPR family. P subfamily.</text>
</comment>
<keyword evidence="2" id="KW-0677">Repeat</keyword>
<feature type="repeat" description="PPR" evidence="3">
    <location>
        <begin position="549"/>
        <end position="583"/>
    </location>
</feature>
<proteinExistence type="inferred from homology"/>
<dbReference type="Pfam" id="PF13812">
    <property type="entry name" value="PPR_3"/>
    <property type="match status" value="1"/>
</dbReference>
<feature type="repeat" description="PPR" evidence="3">
    <location>
        <begin position="584"/>
        <end position="618"/>
    </location>
</feature>
<dbReference type="Pfam" id="PF01535">
    <property type="entry name" value="PPR"/>
    <property type="match status" value="3"/>
</dbReference>
<dbReference type="PANTHER" id="PTHR47936:SF1">
    <property type="entry name" value="PENTATRICOPEPTIDE REPEAT-CONTAINING PROTEIN GUN1, CHLOROPLASTIC"/>
    <property type="match status" value="1"/>
</dbReference>
<feature type="repeat" description="PPR" evidence="3">
    <location>
        <begin position="619"/>
        <end position="653"/>
    </location>
</feature>
<feature type="repeat" description="PPR" evidence="3">
    <location>
        <begin position="409"/>
        <end position="443"/>
    </location>
</feature>
<evidence type="ECO:0000256" key="1">
    <source>
        <dbReference type="ARBA" id="ARBA00007626"/>
    </source>
</evidence>
<feature type="repeat" description="PPR" evidence="3">
    <location>
        <begin position="514"/>
        <end position="548"/>
    </location>
</feature>
<dbReference type="Pfam" id="PF12854">
    <property type="entry name" value="PPR_1"/>
    <property type="match status" value="2"/>
</dbReference>
<evidence type="ECO:0000256" key="2">
    <source>
        <dbReference type="ARBA" id="ARBA00022737"/>
    </source>
</evidence>
<evidence type="ECO:0000313" key="4">
    <source>
        <dbReference type="EMBL" id="OAY49097.1"/>
    </source>
</evidence>
<feature type="repeat" description="PPR" evidence="3">
    <location>
        <begin position="479"/>
        <end position="513"/>
    </location>
</feature>